<feature type="domain" description="DUF4371" evidence="1">
    <location>
        <begin position="239"/>
        <end position="416"/>
    </location>
</feature>
<name>A0A6G0W7M4_APHCR</name>
<dbReference type="InterPro" id="IPR012337">
    <property type="entry name" value="RNaseH-like_sf"/>
</dbReference>
<gene>
    <name evidence="2" type="ORF">FWK35_00036737</name>
</gene>
<dbReference type="OrthoDB" id="8196265at2759"/>
<reference evidence="2 3" key="1">
    <citation type="submission" date="2019-08" db="EMBL/GenBank/DDBJ databases">
        <title>Whole genome of Aphis craccivora.</title>
        <authorList>
            <person name="Voronova N.V."/>
            <person name="Shulinski R.S."/>
            <person name="Bandarenka Y.V."/>
            <person name="Zhorov D.G."/>
            <person name="Warner D."/>
        </authorList>
    </citation>
    <scope>NUCLEOTIDE SEQUENCE [LARGE SCALE GENOMIC DNA]</scope>
    <source>
        <strain evidence="2">180601</strain>
        <tissue evidence="2">Whole Body</tissue>
    </source>
</reference>
<protein>
    <submittedName>
        <fullName evidence="2">Zinc finger MYM-type protein 1-like</fullName>
    </submittedName>
</protein>
<comment type="caution">
    <text evidence="2">The sequence shown here is derived from an EMBL/GenBank/DDBJ whole genome shotgun (WGS) entry which is preliminary data.</text>
</comment>
<accession>A0A6G0W7M4</accession>
<evidence type="ECO:0000313" key="3">
    <source>
        <dbReference type="Proteomes" id="UP000478052"/>
    </source>
</evidence>
<dbReference type="PANTHER" id="PTHR45749">
    <property type="match status" value="1"/>
</dbReference>
<dbReference type="Pfam" id="PF14291">
    <property type="entry name" value="DUF4371"/>
    <property type="match status" value="1"/>
</dbReference>
<dbReference type="Proteomes" id="UP000478052">
    <property type="component" value="Unassembled WGS sequence"/>
</dbReference>
<evidence type="ECO:0000313" key="2">
    <source>
        <dbReference type="EMBL" id="KAF0723117.1"/>
    </source>
</evidence>
<dbReference type="SUPFAM" id="SSF53098">
    <property type="entry name" value="Ribonuclease H-like"/>
    <property type="match status" value="1"/>
</dbReference>
<keyword evidence="3" id="KW-1185">Reference proteome</keyword>
<dbReference type="PANTHER" id="PTHR45749:SF28">
    <property type="entry name" value="ZINC FINGER MYM-TYPE PROTEIN 1-LIKE-RELATED"/>
    <property type="match status" value="1"/>
</dbReference>
<evidence type="ECO:0000259" key="1">
    <source>
        <dbReference type="Pfam" id="PF14291"/>
    </source>
</evidence>
<dbReference type="AlphaFoldDB" id="A0A6G0W7M4"/>
<dbReference type="InterPro" id="IPR025398">
    <property type="entry name" value="DUF4371"/>
</dbReference>
<proteinExistence type="predicted"/>
<dbReference type="EMBL" id="VUJU01009004">
    <property type="protein sequence ID" value="KAF0723117.1"/>
    <property type="molecule type" value="Genomic_DNA"/>
</dbReference>
<sequence length="523" mass="60211">MDPINDPVVILLETPFRRWNNIHKNDLIRKGKPTPFLSCQSLDKKGGKVFSRLFNPAWYDLHSWLCGSYYKQALFCWPCILLGQSKSVWSTVGYCDFKNLSRSVKFHESSKEHIHSYLGIKRLENNSVTIIDAVNEHSALFKKKFNENVRLNRLFMESLIDIVLFLGKQELSFRGHNESINSLNKGQSKSVWSTVGYCDFKNFSRSVKFHESSKDHIHSYLGIKRLENNSVTIIAMLLNRLFMESLIDIVLFLGKQELSFRGHDESINSLNKSNFRELLDMFLNRSSLEIQNHYKTIKPLFSGVSNTIQNDIILCISDYLSNCVVNEIKKCKCYSVQVDDTTDITQRTQCSIILRYVTDESKLIERFLGFFNVSKDRTAEGLFNLMNSILHKFDFKTKLIGLCYDGASVMAVHLNGVQAKIKEVAPMALLTHCLAHRLNLVLQHGYSANTKCRVFFANMTGISAYFHNSTSRSNVVDTIIGKRVPQFVQTKWSSRSKIINLIVDKWKEFQNVSINMIIILCRK</sequence>
<organism evidence="2 3">
    <name type="scientific">Aphis craccivora</name>
    <name type="common">Cowpea aphid</name>
    <dbReference type="NCBI Taxonomy" id="307492"/>
    <lineage>
        <taxon>Eukaryota</taxon>
        <taxon>Metazoa</taxon>
        <taxon>Ecdysozoa</taxon>
        <taxon>Arthropoda</taxon>
        <taxon>Hexapoda</taxon>
        <taxon>Insecta</taxon>
        <taxon>Pterygota</taxon>
        <taxon>Neoptera</taxon>
        <taxon>Paraneoptera</taxon>
        <taxon>Hemiptera</taxon>
        <taxon>Sternorrhyncha</taxon>
        <taxon>Aphidomorpha</taxon>
        <taxon>Aphidoidea</taxon>
        <taxon>Aphididae</taxon>
        <taxon>Aphidini</taxon>
        <taxon>Aphis</taxon>
        <taxon>Aphis</taxon>
    </lineage>
</organism>